<dbReference type="InterPro" id="IPR046848">
    <property type="entry name" value="E_motif"/>
</dbReference>
<dbReference type="Pfam" id="PF14432">
    <property type="entry name" value="DYW_deaminase"/>
    <property type="match status" value="1"/>
</dbReference>
<feature type="repeat" description="PPR" evidence="3">
    <location>
        <begin position="172"/>
        <end position="206"/>
    </location>
</feature>
<dbReference type="NCBIfam" id="TIGR00756">
    <property type="entry name" value="PPR"/>
    <property type="match status" value="2"/>
</dbReference>
<dbReference type="Pfam" id="PF13041">
    <property type="entry name" value="PPR_2"/>
    <property type="match status" value="1"/>
</dbReference>
<dbReference type="InterPro" id="IPR002885">
    <property type="entry name" value="PPR_rpt"/>
</dbReference>
<feature type="repeat" description="PPR" evidence="3">
    <location>
        <begin position="344"/>
        <end position="378"/>
    </location>
</feature>
<dbReference type="EMBL" id="JBJUIK010000014">
    <property type="protein sequence ID" value="KAL3503818.1"/>
    <property type="molecule type" value="Genomic_DNA"/>
</dbReference>
<dbReference type="Proteomes" id="UP001630127">
    <property type="component" value="Unassembled WGS sequence"/>
</dbReference>
<dbReference type="InterPro" id="IPR011990">
    <property type="entry name" value="TPR-like_helical_dom_sf"/>
</dbReference>
<comment type="similarity">
    <text evidence="1">Belongs to the PPR family. PCMP-H subfamily.</text>
</comment>
<comment type="caution">
    <text evidence="5">The sequence shown here is derived from an EMBL/GenBank/DDBJ whole genome shotgun (WGS) entry which is preliminary data.</text>
</comment>
<organism evidence="5 6">
    <name type="scientific">Cinchona calisaya</name>
    <dbReference type="NCBI Taxonomy" id="153742"/>
    <lineage>
        <taxon>Eukaryota</taxon>
        <taxon>Viridiplantae</taxon>
        <taxon>Streptophyta</taxon>
        <taxon>Embryophyta</taxon>
        <taxon>Tracheophyta</taxon>
        <taxon>Spermatophyta</taxon>
        <taxon>Magnoliopsida</taxon>
        <taxon>eudicotyledons</taxon>
        <taxon>Gunneridae</taxon>
        <taxon>Pentapetalae</taxon>
        <taxon>asterids</taxon>
        <taxon>lamiids</taxon>
        <taxon>Gentianales</taxon>
        <taxon>Rubiaceae</taxon>
        <taxon>Cinchonoideae</taxon>
        <taxon>Cinchoneae</taxon>
        <taxon>Cinchona</taxon>
    </lineage>
</organism>
<feature type="repeat" description="PPR" evidence="3">
    <location>
        <begin position="69"/>
        <end position="103"/>
    </location>
</feature>
<dbReference type="PROSITE" id="PS51375">
    <property type="entry name" value="PPR"/>
    <property type="match status" value="4"/>
</dbReference>
<keyword evidence="2" id="KW-0677">Repeat</keyword>
<reference evidence="5 6" key="1">
    <citation type="submission" date="2024-11" db="EMBL/GenBank/DDBJ databases">
        <title>A near-complete genome assembly of Cinchona calisaya.</title>
        <authorList>
            <person name="Lian D.C."/>
            <person name="Zhao X.W."/>
            <person name="Wei L."/>
        </authorList>
    </citation>
    <scope>NUCLEOTIDE SEQUENCE [LARGE SCALE GENOMIC DNA]</scope>
    <source>
        <tissue evidence="5">Nenye</tissue>
    </source>
</reference>
<evidence type="ECO:0000313" key="5">
    <source>
        <dbReference type="EMBL" id="KAL3503818.1"/>
    </source>
</evidence>
<sequence length="677" mass="76282">MDAIAFPSPFSQIHPLFFSASQENAPRYHPVSMIPNPIDFSRFKCCSITGSKLTQVDTDQLFDEIPLRDTFTWNKLIQTHLTNEDPIQVTATYQRMLLLGLKPDRRTLPRVLAASRLLGNLSLGKQLHCHVIKFGFFSDAYVTSSLIELYGQLEGVHAAKWYFRTAKFDKNNAVAWTLLAGMYVKKNKPELAIDLFNQMIDHGGKIVDAVALVTVLAACGMLKSLREGRRVHQIAMDCGLDCDVLVGNALVKMYVDCGSVKDARGVFDGMRCKDGISWTAMINGHVKKGGFNEGLKLFRLMNRDGIKADAFAISSVLPACARVAAHKNGKEIHGHLIRNAIDMNVTVLNALMDMYVKSGSIEYASRVFARMKDKDFISCTIMILGYSLHGQGMVGVELYREMVENSRVEVDHMTLAAVLYACYSACMVQEGRYYFNCIRSPKVAHCALIVALLARAGLFDDAKALIEERKISRHGEVLRALLDGCRIQQNFNAGKKVIEQLCDLEPLNAENYVLLSNWYACHEEWDMMNKVRETIRDMDLKPRKAYSWIELKNKVHVFSTGDVSHPRSGSLYNILQNLLKNVEAEGFRLTSDFSLHDVDEERECNPCGHSELLAISFGFINTVAQQQIRVTKNLRVCSNCHEFVKAISKKVEREIVVRDPNCFHHFKDGFCSCGECW</sequence>
<keyword evidence="6" id="KW-1185">Reference proteome</keyword>
<dbReference type="FunFam" id="1.25.40.10:FF:000090">
    <property type="entry name" value="Pentatricopeptide repeat-containing protein, chloroplastic"/>
    <property type="match status" value="1"/>
</dbReference>
<evidence type="ECO:0000256" key="3">
    <source>
        <dbReference type="PROSITE-ProRule" id="PRU00708"/>
    </source>
</evidence>
<dbReference type="SUPFAM" id="SSF81901">
    <property type="entry name" value="HCP-like"/>
    <property type="match status" value="1"/>
</dbReference>
<dbReference type="InterPro" id="IPR032867">
    <property type="entry name" value="DYW_dom"/>
</dbReference>
<dbReference type="Pfam" id="PF01535">
    <property type="entry name" value="PPR"/>
    <property type="match status" value="4"/>
</dbReference>
<dbReference type="GO" id="GO:0016070">
    <property type="term" value="P:RNA metabolic process"/>
    <property type="evidence" value="ECO:0007669"/>
    <property type="project" value="UniProtKB-ARBA"/>
</dbReference>
<dbReference type="FunFam" id="1.25.40.10:FF:000344">
    <property type="entry name" value="Pentatricopeptide repeat-containing protein"/>
    <property type="match status" value="1"/>
</dbReference>
<feature type="repeat" description="PPR" evidence="3">
    <location>
        <begin position="274"/>
        <end position="308"/>
    </location>
</feature>
<evidence type="ECO:0000259" key="4">
    <source>
        <dbReference type="Pfam" id="PF14432"/>
    </source>
</evidence>
<proteinExistence type="inferred from homology"/>
<evidence type="ECO:0000256" key="1">
    <source>
        <dbReference type="ARBA" id="ARBA00006643"/>
    </source>
</evidence>
<protein>
    <recommendedName>
        <fullName evidence="4">DYW domain-containing protein</fullName>
    </recommendedName>
</protein>
<dbReference type="InterPro" id="IPR046960">
    <property type="entry name" value="PPR_At4g14850-like_plant"/>
</dbReference>
<dbReference type="Pfam" id="PF20431">
    <property type="entry name" value="E_motif"/>
    <property type="match status" value="1"/>
</dbReference>
<name>A0ABD2Y8K7_9GENT</name>
<feature type="domain" description="DYW" evidence="4">
    <location>
        <begin position="586"/>
        <end position="677"/>
    </location>
</feature>
<evidence type="ECO:0000313" key="6">
    <source>
        <dbReference type="Proteomes" id="UP001630127"/>
    </source>
</evidence>
<dbReference type="PANTHER" id="PTHR47926">
    <property type="entry name" value="PENTATRICOPEPTIDE REPEAT-CONTAINING PROTEIN"/>
    <property type="match status" value="1"/>
</dbReference>
<gene>
    <name evidence="5" type="ORF">ACH5RR_033659</name>
</gene>
<accession>A0ABD2Y8K7</accession>
<dbReference type="Gene3D" id="1.25.40.10">
    <property type="entry name" value="Tetratricopeptide repeat domain"/>
    <property type="match status" value="4"/>
</dbReference>
<evidence type="ECO:0000256" key="2">
    <source>
        <dbReference type="ARBA" id="ARBA00022737"/>
    </source>
</evidence>
<dbReference type="AlphaFoldDB" id="A0ABD2Y8K7"/>